<dbReference type="EMBL" id="LUHQ01000004">
    <property type="protein sequence ID" value="OAO98485.1"/>
    <property type="molecule type" value="Genomic_DNA"/>
</dbReference>
<comment type="caution">
    <text evidence="2">The sequence shown here is derived from an EMBL/GenBank/DDBJ whole genome shotgun (WGS) entry which is preliminary data.</text>
</comment>
<reference evidence="3" key="1">
    <citation type="journal article" date="2016" name="Proc. Natl. Acad. Sci. U.S.A.">
        <title>Chromosome-level assembly of Arabidopsis thaliana Ler reveals the extent of translocation and inversion polymorphisms.</title>
        <authorList>
            <person name="Zapata L."/>
            <person name="Ding J."/>
            <person name="Willing E.M."/>
            <person name="Hartwig B."/>
            <person name="Bezdan D."/>
            <person name="Jiao W.B."/>
            <person name="Patel V."/>
            <person name="Velikkakam James G."/>
            <person name="Koornneef M."/>
            <person name="Ossowski S."/>
            <person name="Schneeberger K."/>
        </authorList>
    </citation>
    <scope>NUCLEOTIDE SEQUENCE [LARGE SCALE GENOMIC DNA]</scope>
    <source>
        <strain evidence="3">cv. Landsberg erecta</strain>
    </source>
</reference>
<organism evidence="2 3">
    <name type="scientific">Arabidopsis thaliana</name>
    <name type="common">Mouse-ear cress</name>
    <dbReference type="NCBI Taxonomy" id="3702"/>
    <lineage>
        <taxon>Eukaryota</taxon>
        <taxon>Viridiplantae</taxon>
        <taxon>Streptophyta</taxon>
        <taxon>Embryophyta</taxon>
        <taxon>Tracheophyta</taxon>
        <taxon>Spermatophyta</taxon>
        <taxon>Magnoliopsida</taxon>
        <taxon>eudicotyledons</taxon>
        <taxon>Gunneridae</taxon>
        <taxon>Pentapetalae</taxon>
        <taxon>rosids</taxon>
        <taxon>malvids</taxon>
        <taxon>Brassicales</taxon>
        <taxon>Brassicaceae</taxon>
        <taxon>Camelineae</taxon>
        <taxon>Arabidopsis</taxon>
    </lineage>
</organism>
<evidence type="ECO:0000313" key="2">
    <source>
        <dbReference type="EMBL" id="OAO98485.1"/>
    </source>
</evidence>
<dbReference type="AlphaFoldDB" id="A0A178UXZ9"/>
<dbReference type="GO" id="GO:0016758">
    <property type="term" value="F:hexosyltransferase activity"/>
    <property type="evidence" value="ECO:0007669"/>
    <property type="project" value="InterPro"/>
</dbReference>
<proteinExistence type="predicted"/>
<dbReference type="PANTHER" id="PTHR47043">
    <property type="entry name" value="UDP-N-ACETYLGLUCOSAMINE TRANSFERASE SUBUNIT ALG13"/>
    <property type="match status" value="1"/>
</dbReference>
<dbReference type="PANTHER" id="PTHR47043:SF1">
    <property type="entry name" value="UDP-N-ACETYLGLUCOSAMINE TRANSFERASE SUBUNIT ALG13"/>
    <property type="match status" value="1"/>
</dbReference>
<evidence type="ECO:0000259" key="1">
    <source>
        <dbReference type="Pfam" id="PF04101"/>
    </source>
</evidence>
<gene>
    <name evidence="2" type="ordered locus">AXX17_At4g19670</name>
</gene>
<name>A0A178UXZ9_ARATH</name>
<dbReference type="Pfam" id="PF04101">
    <property type="entry name" value="Glyco_tran_28_C"/>
    <property type="match status" value="1"/>
</dbReference>
<protein>
    <recommendedName>
        <fullName evidence="1">Glycosyl transferase family 28 C-terminal domain-containing protein</fullName>
    </recommendedName>
</protein>
<dbReference type="ExpressionAtlas" id="A0A178UXZ9">
    <property type="expression patterns" value="baseline and differential"/>
</dbReference>
<dbReference type="Gene3D" id="3.40.50.2000">
    <property type="entry name" value="Glycogen Phosphorylase B"/>
    <property type="match status" value="1"/>
</dbReference>
<feature type="domain" description="Glycosyl transferase family 28 C-terminal" evidence="1">
    <location>
        <begin position="11"/>
        <end position="59"/>
    </location>
</feature>
<dbReference type="InterPro" id="IPR007235">
    <property type="entry name" value="Glyco_trans_28_C"/>
</dbReference>
<dbReference type="Proteomes" id="UP000078284">
    <property type="component" value="Chromosome 4"/>
</dbReference>
<dbReference type="InterPro" id="IPR052474">
    <property type="entry name" value="UDP-GlcNAc_transferase"/>
</dbReference>
<sequence>MEEDKENAKRVVFVTVGTTSFDTLVKAVVSQNVKDELQKRGFTHLLIQMGRGIFFPTKVLLNHLLHSHCYSST</sequence>
<evidence type="ECO:0000313" key="3">
    <source>
        <dbReference type="Proteomes" id="UP000078284"/>
    </source>
</evidence>
<accession>A0A178UXZ9</accession>